<gene>
    <name evidence="1" type="ORF">MNBD_NITROSPINAE05-684</name>
</gene>
<evidence type="ECO:0000313" key="1">
    <source>
        <dbReference type="EMBL" id="VAX28734.1"/>
    </source>
</evidence>
<protein>
    <submittedName>
        <fullName evidence="1">Uncharacterized protein</fullName>
    </submittedName>
</protein>
<sequence>MELSLKKTMLSPAIISVSRPTTNRMRHKPRYFNSIRFLLENLQNTIKEFSLKQPRTAKYNSAKFEGFYLKAVTSHGVSNPLVGMNFPIGFYEKSACTLKRVTFPQKTRNYLIYLTLLK</sequence>
<name>A0A3B1CXZ2_9ZZZZ</name>
<proteinExistence type="predicted"/>
<accession>A0A3B1CXZ2</accession>
<dbReference type="AlphaFoldDB" id="A0A3B1CXZ2"/>
<reference evidence="1" key="1">
    <citation type="submission" date="2018-06" db="EMBL/GenBank/DDBJ databases">
        <authorList>
            <person name="Zhirakovskaya E."/>
        </authorList>
    </citation>
    <scope>NUCLEOTIDE SEQUENCE</scope>
</reference>
<dbReference type="EMBL" id="UOGG01000066">
    <property type="protein sequence ID" value="VAX28734.1"/>
    <property type="molecule type" value="Genomic_DNA"/>
</dbReference>
<organism evidence="1">
    <name type="scientific">hydrothermal vent metagenome</name>
    <dbReference type="NCBI Taxonomy" id="652676"/>
    <lineage>
        <taxon>unclassified sequences</taxon>
        <taxon>metagenomes</taxon>
        <taxon>ecological metagenomes</taxon>
    </lineage>
</organism>